<dbReference type="RefSeq" id="WP_161827128.1">
    <property type="nucleotide sequence ID" value="NZ_WVIC01000062.1"/>
</dbReference>
<gene>
    <name evidence="1" type="ORF">GS597_19535</name>
</gene>
<accession>A0A8K2A2T4</accession>
<dbReference type="Proteomes" id="UP000607397">
    <property type="component" value="Unassembled WGS sequence"/>
</dbReference>
<evidence type="ECO:0000313" key="1">
    <source>
        <dbReference type="EMBL" id="NCJ08657.1"/>
    </source>
</evidence>
<feature type="non-terminal residue" evidence="1">
    <location>
        <position position="39"/>
    </location>
</feature>
<dbReference type="Pfam" id="PF11103">
    <property type="entry name" value="DUF2887"/>
    <property type="match status" value="1"/>
</dbReference>
<evidence type="ECO:0000313" key="2">
    <source>
        <dbReference type="Proteomes" id="UP000607397"/>
    </source>
</evidence>
<reference evidence="1" key="1">
    <citation type="submission" date="2019-12" db="EMBL/GenBank/DDBJ databases">
        <title>High-Quality draft genome sequences of three cyanobacteria isolated from the limestone walls of the Old Cathedral of Coimbra.</title>
        <authorList>
            <person name="Tiago I."/>
            <person name="Soares F."/>
            <person name="Portugal A."/>
        </authorList>
    </citation>
    <scope>NUCLEOTIDE SEQUENCE [LARGE SCALE GENOMIC DNA]</scope>
    <source>
        <strain evidence="1">C</strain>
    </source>
</reference>
<dbReference type="AlphaFoldDB" id="A0A8K2A2T4"/>
<organism evidence="1 2">
    <name type="scientific">Petrachloros mirabilis ULC683</name>
    <dbReference type="NCBI Taxonomy" id="2781853"/>
    <lineage>
        <taxon>Bacteria</taxon>
        <taxon>Bacillati</taxon>
        <taxon>Cyanobacteriota</taxon>
        <taxon>Cyanophyceae</taxon>
        <taxon>Synechococcales</taxon>
        <taxon>Petrachlorosaceae</taxon>
        <taxon>Petrachloros</taxon>
        <taxon>Petrachloros mirabilis</taxon>
    </lineage>
</organism>
<dbReference type="InterPro" id="IPR022573">
    <property type="entry name" value="DUF2887"/>
</dbReference>
<comment type="caution">
    <text evidence="1">The sequence shown here is derived from an EMBL/GenBank/DDBJ whole genome shotgun (WGS) entry which is preliminary data.</text>
</comment>
<proteinExistence type="predicted"/>
<protein>
    <submittedName>
        <fullName evidence="1">DUF2887 domain-containing protein</fullName>
    </submittedName>
</protein>
<dbReference type="EMBL" id="WVIC01000062">
    <property type="protein sequence ID" value="NCJ08657.1"/>
    <property type="molecule type" value="Genomic_DNA"/>
</dbReference>
<sequence>MRRDSIFYKLFQQSPSLLFELLSEPPANAQAYRFDAVAV</sequence>
<keyword evidence="2" id="KW-1185">Reference proteome</keyword>
<name>A0A8K2A2T4_9CYAN</name>